<evidence type="ECO:0000256" key="7">
    <source>
        <dbReference type="ARBA" id="ARBA00023014"/>
    </source>
</evidence>
<organism evidence="11 12">
    <name type="scientific">Candidatus Gottesmanbacteria bacterium RBG_13_45_10</name>
    <dbReference type="NCBI Taxonomy" id="1798370"/>
    <lineage>
        <taxon>Bacteria</taxon>
        <taxon>Candidatus Gottesmaniibacteriota</taxon>
    </lineage>
</organism>
<evidence type="ECO:0000313" key="11">
    <source>
        <dbReference type="EMBL" id="OGG11676.1"/>
    </source>
</evidence>
<evidence type="ECO:0000256" key="2">
    <source>
        <dbReference type="ARBA" id="ARBA00022485"/>
    </source>
</evidence>
<dbReference type="PANTHER" id="PTHR30538:SF1">
    <property type="entry name" value="L-LYSINE 2,3-AMINOMUTASE"/>
    <property type="match status" value="1"/>
</dbReference>
<accession>A0A1F5ZGP0</accession>
<feature type="modified residue" description="N6-(pyridoxal phosphate)lysine" evidence="9">
    <location>
        <position position="321"/>
    </location>
</feature>
<dbReference type="InterPro" id="IPR003739">
    <property type="entry name" value="Lys_aminomutase/Glu_NH3_mut"/>
</dbReference>
<proteinExistence type="predicted"/>
<keyword evidence="7" id="KW-0411">Iron-sulfur</keyword>
<dbReference type="PANTHER" id="PTHR30538">
    <property type="entry name" value="LYSINE 2,3-AMINOMUTASE-RELATED"/>
    <property type="match status" value="1"/>
</dbReference>
<comment type="caution">
    <text evidence="11">The sequence shown here is derived from an EMBL/GenBank/DDBJ whole genome shotgun (WGS) entry which is preliminary data.</text>
</comment>
<dbReference type="PROSITE" id="PS51918">
    <property type="entry name" value="RADICAL_SAM"/>
    <property type="match status" value="1"/>
</dbReference>
<dbReference type="GO" id="GO:0016853">
    <property type="term" value="F:isomerase activity"/>
    <property type="evidence" value="ECO:0007669"/>
    <property type="project" value="UniProtKB-KW"/>
</dbReference>
<dbReference type="SFLD" id="SFLDG01070">
    <property type="entry name" value="PLP-dependent"/>
    <property type="match status" value="1"/>
</dbReference>
<evidence type="ECO:0000256" key="4">
    <source>
        <dbReference type="ARBA" id="ARBA00022723"/>
    </source>
</evidence>
<sequence>MLPHGGLPEIFSPYLANLIMTTGGPDGPIGRQFVSQPALEKQYFKKGMKDPLLEDEHEVAPGLVYKYESNIGKKNQSFRYYGRGLWTITRHCAAYCRFCTRGREVGIPAGSTGGSAAALAHTPHLLMDQVNETLAYIEKEEGINEIILSGGDPMTVNPNILHYVLGKLGQLQQKGKLKIVRIGTRAPVHNPLLFRDAHFAAAKQIKNLRLIVHINHPLELTPQTLAVLERFRREGAIVMSQSVLLKGVNDNVQILYKLFTTLAIEGIIPYYIYQNDPVYWAKHFTVPIKRAIRMWQMLRPKLSGVAATARFVIDTPKGYGKISVPEGGAWHIDYEKGFKDFSGKTFSLR</sequence>
<evidence type="ECO:0000256" key="8">
    <source>
        <dbReference type="ARBA" id="ARBA00023235"/>
    </source>
</evidence>
<feature type="domain" description="Radical SAM core" evidence="10">
    <location>
        <begin position="78"/>
        <end position="310"/>
    </location>
</feature>
<evidence type="ECO:0000256" key="1">
    <source>
        <dbReference type="ARBA" id="ARBA00001933"/>
    </source>
</evidence>
<dbReference type="EMBL" id="MFIZ01000020">
    <property type="protein sequence ID" value="OGG11676.1"/>
    <property type="molecule type" value="Genomic_DNA"/>
</dbReference>
<evidence type="ECO:0000259" key="10">
    <source>
        <dbReference type="PROSITE" id="PS51918"/>
    </source>
</evidence>
<evidence type="ECO:0000256" key="9">
    <source>
        <dbReference type="PIRSR" id="PIRSR603739-50"/>
    </source>
</evidence>
<dbReference type="Proteomes" id="UP000177268">
    <property type="component" value="Unassembled WGS sequence"/>
</dbReference>
<dbReference type="STRING" id="1798370.A2Z00_00075"/>
<keyword evidence="6" id="KW-0408">Iron</keyword>
<dbReference type="GO" id="GO:0046872">
    <property type="term" value="F:metal ion binding"/>
    <property type="evidence" value="ECO:0007669"/>
    <property type="project" value="UniProtKB-KW"/>
</dbReference>
<keyword evidence="4" id="KW-0479">Metal-binding</keyword>
<dbReference type="CDD" id="cd01335">
    <property type="entry name" value="Radical_SAM"/>
    <property type="match status" value="1"/>
</dbReference>
<gene>
    <name evidence="11" type="ORF">A2Z00_00075</name>
</gene>
<protein>
    <recommendedName>
        <fullName evidence="10">Radical SAM core domain-containing protein</fullName>
    </recommendedName>
</protein>
<name>A0A1F5ZGP0_9BACT</name>
<dbReference type="SUPFAM" id="SSF102114">
    <property type="entry name" value="Radical SAM enzymes"/>
    <property type="match status" value="1"/>
</dbReference>
<evidence type="ECO:0000256" key="3">
    <source>
        <dbReference type="ARBA" id="ARBA00022691"/>
    </source>
</evidence>
<dbReference type="Gene3D" id="3.20.20.70">
    <property type="entry name" value="Aldolase class I"/>
    <property type="match status" value="1"/>
</dbReference>
<keyword evidence="2" id="KW-0004">4Fe-4S</keyword>
<reference evidence="11 12" key="1">
    <citation type="journal article" date="2016" name="Nat. Commun.">
        <title>Thousands of microbial genomes shed light on interconnected biogeochemical processes in an aquifer system.</title>
        <authorList>
            <person name="Anantharaman K."/>
            <person name="Brown C.T."/>
            <person name="Hug L.A."/>
            <person name="Sharon I."/>
            <person name="Castelle C.J."/>
            <person name="Probst A.J."/>
            <person name="Thomas B.C."/>
            <person name="Singh A."/>
            <person name="Wilkins M.J."/>
            <person name="Karaoz U."/>
            <person name="Brodie E.L."/>
            <person name="Williams K.H."/>
            <person name="Hubbard S.S."/>
            <person name="Banfield J.F."/>
        </authorList>
    </citation>
    <scope>NUCLEOTIDE SEQUENCE [LARGE SCALE GENOMIC DNA]</scope>
</reference>
<keyword evidence="5 9" id="KW-0663">Pyridoxal phosphate</keyword>
<evidence type="ECO:0000256" key="6">
    <source>
        <dbReference type="ARBA" id="ARBA00023004"/>
    </source>
</evidence>
<dbReference type="AlphaFoldDB" id="A0A1F5ZGP0"/>
<dbReference type="InterPro" id="IPR007197">
    <property type="entry name" value="rSAM"/>
</dbReference>
<dbReference type="InterPro" id="IPR058240">
    <property type="entry name" value="rSAM_sf"/>
</dbReference>
<dbReference type="InterPro" id="IPR013785">
    <property type="entry name" value="Aldolase_TIM"/>
</dbReference>
<keyword evidence="3" id="KW-0949">S-adenosyl-L-methionine</keyword>
<evidence type="ECO:0000256" key="5">
    <source>
        <dbReference type="ARBA" id="ARBA00022898"/>
    </source>
</evidence>
<evidence type="ECO:0000313" key="12">
    <source>
        <dbReference type="Proteomes" id="UP000177268"/>
    </source>
</evidence>
<dbReference type="GO" id="GO:0051539">
    <property type="term" value="F:4 iron, 4 sulfur cluster binding"/>
    <property type="evidence" value="ECO:0007669"/>
    <property type="project" value="UniProtKB-KW"/>
</dbReference>
<keyword evidence="8" id="KW-0413">Isomerase</keyword>
<dbReference type="SFLD" id="SFLDS00029">
    <property type="entry name" value="Radical_SAM"/>
    <property type="match status" value="1"/>
</dbReference>
<comment type="cofactor">
    <cofactor evidence="1 9">
        <name>pyridoxal 5'-phosphate</name>
        <dbReference type="ChEBI" id="CHEBI:597326"/>
    </cofactor>
</comment>